<keyword evidence="5 10" id="KW-0210">Decarboxylase</keyword>
<dbReference type="InterPro" id="IPR001754">
    <property type="entry name" value="OMPdeCOase_dom"/>
</dbReference>
<dbReference type="Proteomes" id="UP000095023">
    <property type="component" value="Unassembled WGS sequence"/>
</dbReference>
<dbReference type="GO" id="GO:0004590">
    <property type="term" value="F:orotidine-5'-phosphate decarboxylase activity"/>
    <property type="evidence" value="ECO:0007669"/>
    <property type="project" value="UniProtKB-EC"/>
</dbReference>
<dbReference type="GO" id="GO:0006207">
    <property type="term" value="P:'de novo' pyrimidine nucleobase biosynthetic process"/>
    <property type="evidence" value="ECO:0007669"/>
    <property type="project" value="EnsemblFungi"/>
</dbReference>
<dbReference type="InterPro" id="IPR018089">
    <property type="entry name" value="OMPdecase_AS"/>
</dbReference>
<reference evidence="13" key="1">
    <citation type="submission" date="2016-02" db="EMBL/GenBank/DDBJ databases">
        <title>Comparative genomics of biotechnologically important yeasts.</title>
        <authorList>
            <consortium name="DOE Joint Genome Institute"/>
            <person name="Riley R."/>
            <person name="Haridas S."/>
            <person name="Wolfe K.H."/>
            <person name="Lopes M.R."/>
            <person name="Hittinger C.T."/>
            <person name="Goker M."/>
            <person name="Salamov A."/>
            <person name="Wisecaver J."/>
            <person name="Long T.M."/>
            <person name="Aerts A.L."/>
            <person name="Barry K."/>
            <person name="Choi C."/>
            <person name="Clum A."/>
            <person name="Coughlan A.Y."/>
            <person name="Deshpande S."/>
            <person name="Douglass A.P."/>
            <person name="Hanson S.J."/>
            <person name="Klenk H.-P."/>
            <person name="Labutti K."/>
            <person name="Lapidus A."/>
            <person name="Lindquist E."/>
            <person name="Lipzen A."/>
            <person name="Meier-Kolthoff J.P."/>
            <person name="Ohm R.A."/>
            <person name="Otillar R.P."/>
            <person name="Pangilinan J."/>
            <person name="Peng Y."/>
            <person name="Rokas A."/>
            <person name="Rosa C.A."/>
            <person name="Scheuner C."/>
            <person name="Sibirny A.A."/>
            <person name="Slot J.C."/>
            <person name="Stielow J.B."/>
            <person name="Sun H."/>
            <person name="Kurtzman C.P."/>
            <person name="Blackwell M."/>
            <person name="Jeffries T.W."/>
            <person name="Grigoriev I.V."/>
        </authorList>
    </citation>
    <scope>NUCLEOTIDE SEQUENCE [LARGE SCALE GENOMIC DNA]</scope>
    <source>
        <strain evidence="13">NRRL Y-17796</strain>
    </source>
</reference>
<evidence type="ECO:0000256" key="1">
    <source>
        <dbReference type="ARBA" id="ARBA00004861"/>
    </source>
</evidence>
<protein>
    <recommendedName>
        <fullName evidence="4 10">Orotidine 5'-phosphate decarboxylase</fullName>
        <ecNumber evidence="3 10">4.1.1.23</ecNumber>
    </recommendedName>
</protein>
<evidence type="ECO:0000313" key="12">
    <source>
        <dbReference type="EMBL" id="ODV92448.1"/>
    </source>
</evidence>
<feature type="active site" description="For OMPdecase activity" evidence="8">
    <location>
        <position position="91"/>
    </location>
</feature>
<dbReference type="GO" id="GO:0004588">
    <property type="term" value="F:orotate phosphoribosyltransferase activity"/>
    <property type="evidence" value="ECO:0007669"/>
    <property type="project" value="TreeGrafter"/>
</dbReference>
<accession>A0A1E4TLC4</accession>
<keyword evidence="13" id="KW-1185">Reference proteome</keyword>
<gene>
    <name evidence="12" type="ORF">CANCADRAFT_86916</name>
</gene>
<evidence type="ECO:0000256" key="6">
    <source>
        <dbReference type="ARBA" id="ARBA00022975"/>
    </source>
</evidence>
<evidence type="ECO:0000256" key="2">
    <source>
        <dbReference type="ARBA" id="ARBA00011018"/>
    </source>
</evidence>
<feature type="binding site" evidence="9">
    <location>
        <position position="147"/>
    </location>
    <ligand>
        <name>substrate</name>
    </ligand>
</feature>
<dbReference type="CDD" id="cd04725">
    <property type="entry name" value="OMP_decarboxylase_like"/>
    <property type="match status" value="1"/>
</dbReference>
<dbReference type="SUPFAM" id="SSF51366">
    <property type="entry name" value="Ribulose-phoshate binding barrel"/>
    <property type="match status" value="1"/>
</dbReference>
<dbReference type="UniPathway" id="UPA00070">
    <property type="reaction ID" value="UER00120"/>
</dbReference>
<name>A0A1E4TLC4_9ASCO</name>
<evidence type="ECO:0000256" key="8">
    <source>
        <dbReference type="PIRSR" id="PIRSR614732-1"/>
    </source>
</evidence>
<feature type="domain" description="Orotidine 5'-phosphate decarboxylase" evidence="11">
    <location>
        <begin position="29"/>
        <end position="242"/>
    </location>
</feature>
<dbReference type="PANTHER" id="PTHR19278:SF9">
    <property type="entry name" value="URIDINE 5'-MONOPHOSPHATE SYNTHASE"/>
    <property type="match status" value="1"/>
</dbReference>
<comment type="catalytic activity">
    <reaction evidence="10">
        <text>orotidine 5'-phosphate + H(+) = UMP + CO2</text>
        <dbReference type="Rhea" id="RHEA:11596"/>
        <dbReference type="ChEBI" id="CHEBI:15378"/>
        <dbReference type="ChEBI" id="CHEBI:16526"/>
        <dbReference type="ChEBI" id="CHEBI:57538"/>
        <dbReference type="ChEBI" id="CHEBI:57865"/>
        <dbReference type="EC" id="4.1.1.23"/>
    </reaction>
</comment>
<dbReference type="SMART" id="SM00934">
    <property type="entry name" value="OMPdecase"/>
    <property type="match status" value="1"/>
</dbReference>
<evidence type="ECO:0000256" key="3">
    <source>
        <dbReference type="ARBA" id="ARBA00012321"/>
    </source>
</evidence>
<dbReference type="Pfam" id="PF00215">
    <property type="entry name" value="OMPdecase"/>
    <property type="match status" value="1"/>
</dbReference>
<sequence>MRTFKERAETAKSAVMAQLFNLMSEKKTNLCVSADVTTTKELLELADKVGPYICVLKTHIDIVDDFEYTRTVEPLVALAEKHRFLLFEDRKFADIGSTVKAQFTAGIYRIAQWANITNAHTVPGPGVVSGLRSGNQKSGLLLLAEMSTAGALTTPDYAQKTLEIARQNADFVVGFIAQHAMGTPDEDWVIMTPGVGLDDKGDGLGQQYRTVSEVMASGSDIIIVGRGISGKGRDPVVEAQRYREAGWNAYKDRVDGKDY</sequence>
<feature type="binding site" evidence="9">
    <location>
        <position position="206"/>
    </location>
    <ligand>
        <name>substrate</name>
    </ligand>
</feature>
<evidence type="ECO:0000256" key="7">
    <source>
        <dbReference type="ARBA" id="ARBA00023239"/>
    </source>
</evidence>
<feature type="active site" description="For OMPdecase activity" evidence="8">
    <location>
        <position position="89"/>
    </location>
</feature>
<keyword evidence="7 10" id="KW-0456">Lyase</keyword>
<dbReference type="InterPro" id="IPR014732">
    <property type="entry name" value="OMPdecase"/>
</dbReference>
<dbReference type="InterPro" id="IPR011060">
    <property type="entry name" value="RibuloseP-bd_barrel"/>
</dbReference>
<evidence type="ECO:0000259" key="11">
    <source>
        <dbReference type="SMART" id="SM00934"/>
    </source>
</evidence>
<evidence type="ECO:0000256" key="10">
    <source>
        <dbReference type="RuleBase" id="RU000512"/>
    </source>
</evidence>
<dbReference type="Gene3D" id="3.20.20.70">
    <property type="entry name" value="Aldolase class I"/>
    <property type="match status" value="1"/>
</dbReference>
<comment type="pathway">
    <text evidence="1 10">Pyrimidine metabolism; UMP biosynthesis via de novo pathway; UMP from orotate: step 2/2.</text>
</comment>
<dbReference type="FunFam" id="3.20.20.70:FF:000114">
    <property type="entry name" value="Decarboxylase,orotidine phosphate"/>
    <property type="match status" value="1"/>
</dbReference>
<dbReference type="InterPro" id="IPR013785">
    <property type="entry name" value="Aldolase_TIM"/>
</dbReference>
<dbReference type="GO" id="GO:0044205">
    <property type="term" value="P:'de novo' UMP biosynthetic process"/>
    <property type="evidence" value="ECO:0007669"/>
    <property type="project" value="UniProtKB-UniPathway"/>
</dbReference>
<feature type="active site" description="For OMPdecase activity" evidence="8">
    <location>
        <position position="94"/>
    </location>
</feature>
<feature type="binding site" evidence="9">
    <location>
        <position position="226"/>
    </location>
    <ligand>
        <name>substrate</name>
    </ligand>
</feature>
<evidence type="ECO:0000256" key="5">
    <source>
        <dbReference type="ARBA" id="ARBA00022793"/>
    </source>
</evidence>
<dbReference type="NCBIfam" id="TIGR01740">
    <property type="entry name" value="pyrF"/>
    <property type="match status" value="1"/>
</dbReference>
<proteinExistence type="inferred from homology"/>
<dbReference type="AlphaFoldDB" id="A0A1E4TLC4"/>
<dbReference type="EC" id="4.1.1.23" evidence="3 10"/>
<dbReference type="PANTHER" id="PTHR19278">
    <property type="entry name" value="OROTATE PHOSPHORIBOSYLTRANSFERASE"/>
    <property type="match status" value="1"/>
</dbReference>
<dbReference type="EMBL" id="KV453841">
    <property type="protein sequence ID" value="ODV92448.1"/>
    <property type="molecule type" value="Genomic_DNA"/>
</dbReference>
<feature type="binding site" evidence="9">
    <location>
        <position position="225"/>
    </location>
    <ligand>
        <name>substrate</name>
    </ligand>
</feature>
<comment type="similarity">
    <text evidence="2 10">Belongs to the OMP decarboxylase family.</text>
</comment>
<dbReference type="GO" id="GO:0005829">
    <property type="term" value="C:cytosol"/>
    <property type="evidence" value="ECO:0007669"/>
    <property type="project" value="EnsemblFungi"/>
</dbReference>
<dbReference type="OrthoDB" id="10263753at2759"/>
<evidence type="ECO:0000313" key="13">
    <source>
        <dbReference type="Proteomes" id="UP000095023"/>
    </source>
</evidence>
<evidence type="ECO:0000256" key="9">
    <source>
        <dbReference type="PIRSR" id="PIRSR614732-2"/>
    </source>
</evidence>
<organism evidence="12 13">
    <name type="scientific">Tortispora caseinolytica NRRL Y-17796</name>
    <dbReference type="NCBI Taxonomy" id="767744"/>
    <lineage>
        <taxon>Eukaryota</taxon>
        <taxon>Fungi</taxon>
        <taxon>Dikarya</taxon>
        <taxon>Ascomycota</taxon>
        <taxon>Saccharomycotina</taxon>
        <taxon>Trigonopsidomycetes</taxon>
        <taxon>Trigonopsidales</taxon>
        <taxon>Trigonopsidaceae</taxon>
        <taxon>Tortispora</taxon>
    </lineage>
</organism>
<keyword evidence="6 10" id="KW-0665">Pyrimidine biosynthesis</keyword>
<evidence type="ECO:0000256" key="4">
    <source>
        <dbReference type="ARBA" id="ARBA00021923"/>
    </source>
</evidence>
<feature type="binding site" evidence="9">
    <location>
        <position position="35"/>
    </location>
    <ligand>
        <name>substrate</name>
    </ligand>
</feature>
<feature type="binding site" evidence="9">
    <location>
        <position position="57"/>
    </location>
    <ligand>
        <name>substrate</name>
    </ligand>
</feature>
<dbReference type="PROSITE" id="PS00156">
    <property type="entry name" value="OMPDECASE"/>
    <property type="match status" value="1"/>
</dbReference>